<dbReference type="SUPFAM" id="SSF51182">
    <property type="entry name" value="RmlC-like cupins"/>
    <property type="match status" value="1"/>
</dbReference>
<dbReference type="Proteomes" id="UP001500279">
    <property type="component" value="Unassembled WGS sequence"/>
</dbReference>
<dbReference type="Pfam" id="PF20510">
    <property type="entry name" value="HgmA_N"/>
    <property type="match status" value="1"/>
</dbReference>
<dbReference type="InterPro" id="IPR005708">
    <property type="entry name" value="Homogentis_dOase"/>
</dbReference>
<evidence type="ECO:0000256" key="1">
    <source>
        <dbReference type="ARBA" id="ARBA00001962"/>
    </source>
</evidence>
<evidence type="ECO:0000313" key="10">
    <source>
        <dbReference type="EMBL" id="GAA0745860.1"/>
    </source>
</evidence>
<keyword evidence="6" id="KW-0408">Iron</keyword>
<feature type="domain" description="Homogentisate 1,2-dioxygenase N-terminal" evidence="9">
    <location>
        <begin position="7"/>
        <end position="280"/>
    </location>
</feature>
<evidence type="ECO:0000259" key="8">
    <source>
        <dbReference type="Pfam" id="PF04209"/>
    </source>
</evidence>
<dbReference type="CDD" id="cd07000">
    <property type="entry name" value="cupin_HGO_N"/>
    <property type="match status" value="1"/>
</dbReference>
<keyword evidence="3" id="KW-0479">Metal-binding</keyword>
<dbReference type="InterPro" id="IPR011051">
    <property type="entry name" value="RmlC_Cupin_sf"/>
</dbReference>
<dbReference type="EMBL" id="BAAAEW010000006">
    <property type="protein sequence ID" value="GAA0745860.1"/>
    <property type="molecule type" value="Genomic_DNA"/>
</dbReference>
<dbReference type="PANTHER" id="PTHR11056:SF0">
    <property type="entry name" value="HOMOGENTISATE 1,2-DIOXYGENASE"/>
    <property type="match status" value="1"/>
</dbReference>
<protein>
    <recommendedName>
        <fullName evidence="7">Homogentisate 1,2-dioxygenase</fullName>
        <ecNumber evidence="7">1.13.11.5</ecNumber>
    </recommendedName>
</protein>
<evidence type="ECO:0000256" key="6">
    <source>
        <dbReference type="ARBA" id="ARBA00023004"/>
    </source>
</evidence>
<comment type="similarity">
    <text evidence="2">Belongs to the homogentisate dioxygenase family.</text>
</comment>
<organism evidence="10 11">
    <name type="scientific">Ideonella azotifigens</name>
    <dbReference type="NCBI Taxonomy" id="513160"/>
    <lineage>
        <taxon>Bacteria</taxon>
        <taxon>Pseudomonadati</taxon>
        <taxon>Pseudomonadota</taxon>
        <taxon>Betaproteobacteria</taxon>
        <taxon>Burkholderiales</taxon>
        <taxon>Sphaerotilaceae</taxon>
        <taxon>Ideonella</taxon>
    </lineage>
</organism>
<dbReference type="Pfam" id="PF04209">
    <property type="entry name" value="HgmA_C"/>
    <property type="match status" value="1"/>
</dbReference>
<dbReference type="EC" id="1.13.11.5" evidence="7"/>
<dbReference type="NCBIfam" id="TIGR01015">
    <property type="entry name" value="hmgA"/>
    <property type="match status" value="1"/>
</dbReference>
<evidence type="ECO:0000256" key="5">
    <source>
        <dbReference type="ARBA" id="ARBA00023002"/>
    </source>
</evidence>
<reference evidence="10 11" key="1">
    <citation type="journal article" date="2019" name="Int. J. Syst. Evol. Microbiol.">
        <title>The Global Catalogue of Microorganisms (GCM) 10K type strain sequencing project: providing services to taxonomists for standard genome sequencing and annotation.</title>
        <authorList>
            <consortium name="The Broad Institute Genomics Platform"/>
            <consortium name="The Broad Institute Genome Sequencing Center for Infectious Disease"/>
            <person name="Wu L."/>
            <person name="Ma J."/>
        </authorList>
    </citation>
    <scope>NUCLEOTIDE SEQUENCE [LARGE SCALE GENOMIC DNA]</scope>
    <source>
        <strain evidence="10 11">JCM 15503</strain>
    </source>
</reference>
<dbReference type="InterPro" id="IPR014710">
    <property type="entry name" value="RmlC-like_jellyroll"/>
</dbReference>
<sequence>MSDTSLRYLSGFGNEFATEAVAGALPQGRNSPQRAPFELYAELVSGTAFTAPRHENRRSWLYRRQPSVVAGRYQPYAQPLWVTGKPEGAVLPPEPLRWGPFPMDDAAALDFVDGLRTVASNGDVEAQQGLAALVYVCGRSMDQRALVNADGEMLLVPQQGRLRITTEMGLLDVAPGEIALLPRGIAFSIALPDGPSRGYVCENHGAQFRLPELGPIGSNGLANARDFQAPVAAFDDTPIGPAGSYQLVKRFGGRLWAADAHRSPFNVVAWHGNLTPVKYDTQHFMTIGSISFDHPDPSIFTVLTSPSDTPGTANCDFVIFPPRWMVAEDTFRPPWYHRNLMSEFMGLVYGQYDAKPEGFRPGGASLHNCMVPHGPDQEAFEKASGAELKPHKLDHTLAFMFESRYRFIPTDYAMQPSGALDADYPACWAGLQDRFAASN</sequence>
<keyword evidence="4" id="KW-0223">Dioxygenase</keyword>
<name>A0ABN1JSL1_9BURK</name>
<evidence type="ECO:0000313" key="11">
    <source>
        <dbReference type="Proteomes" id="UP001500279"/>
    </source>
</evidence>
<evidence type="ECO:0000256" key="7">
    <source>
        <dbReference type="NCBIfam" id="TIGR01015"/>
    </source>
</evidence>
<evidence type="ECO:0000259" key="9">
    <source>
        <dbReference type="Pfam" id="PF20510"/>
    </source>
</evidence>
<proteinExistence type="inferred from homology"/>
<dbReference type="PANTHER" id="PTHR11056">
    <property type="entry name" value="HOMOGENTISATE 1,2-DIOXYGENASE"/>
    <property type="match status" value="1"/>
</dbReference>
<dbReference type="InterPro" id="IPR046451">
    <property type="entry name" value="HgmA_C"/>
</dbReference>
<evidence type="ECO:0000256" key="4">
    <source>
        <dbReference type="ARBA" id="ARBA00022964"/>
    </source>
</evidence>
<dbReference type="Gene3D" id="2.60.120.10">
    <property type="entry name" value="Jelly Rolls"/>
    <property type="match status" value="1"/>
</dbReference>
<comment type="cofactor">
    <cofactor evidence="1">
        <name>Fe cation</name>
        <dbReference type="ChEBI" id="CHEBI:24875"/>
    </cofactor>
</comment>
<keyword evidence="11" id="KW-1185">Reference proteome</keyword>
<dbReference type="InterPro" id="IPR046452">
    <property type="entry name" value="HgmA_N"/>
</dbReference>
<keyword evidence="5" id="KW-0560">Oxidoreductase</keyword>
<dbReference type="RefSeq" id="WP_141284737.1">
    <property type="nucleotide sequence ID" value="NZ_BAAAEW010000006.1"/>
</dbReference>
<accession>A0ABN1JSL1</accession>
<gene>
    <name evidence="10" type="primary">hmgA</name>
    <name evidence="10" type="ORF">GCM10009107_12710</name>
</gene>
<comment type="caution">
    <text evidence="10">The sequence shown here is derived from an EMBL/GenBank/DDBJ whole genome shotgun (WGS) entry which is preliminary data.</text>
</comment>
<evidence type="ECO:0000256" key="3">
    <source>
        <dbReference type="ARBA" id="ARBA00022723"/>
    </source>
</evidence>
<evidence type="ECO:0000256" key="2">
    <source>
        <dbReference type="ARBA" id="ARBA00007757"/>
    </source>
</evidence>
<feature type="domain" description="Homogentisate 1,2-dioxygenase C-terminal" evidence="8">
    <location>
        <begin position="283"/>
        <end position="435"/>
    </location>
</feature>